<name>A0A4U3MR77_9ACTN</name>
<dbReference type="Pfam" id="PF14534">
    <property type="entry name" value="DUF4440"/>
    <property type="match status" value="1"/>
</dbReference>
<keyword evidence="3" id="KW-1185">Reference proteome</keyword>
<dbReference type="SUPFAM" id="SSF54427">
    <property type="entry name" value="NTF2-like"/>
    <property type="match status" value="1"/>
</dbReference>
<evidence type="ECO:0000313" key="3">
    <source>
        <dbReference type="Proteomes" id="UP000308705"/>
    </source>
</evidence>
<comment type="caution">
    <text evidence="2">The sequence shown here is derived from an EMBL/GenBank/DDBJ whole genome shotgun (WGS) entry which is preliminary data.</text>
</comment>
<feature type="domain" description="DUF4440" evidence="1">
    <location>
        <begin position="13"/>
        <end position="110"/>
    </location>
</feature>
<dbReference type="RefSeq" id="WP_137245394.1">
    <property type="nucleotide sequence ID" value="NZ_SZQA01000001.1"/>
</dbReference>
<dbReference type="Proteomes" id="UP000308705">
    <property type="component" value="Unassembled WGS sequence"/>
</dbReference>
<dbReference type="Gene3D" id="3.10.450.50">
    <property type="match status" value="1"/>
</dbReference>
<reference evidence="2 3" key="1">
    <citation type="submission" date="2019-04" db="EMBL/GenBank/DDBJ databases">
        <title>Herbidospora sp. NEAU-GS14.nov., a novel actinomycete isolated from soil.</title>
        <authorList>
            <person name="Han L."/>
        </authorList>
    </citation>
    <scope>NUCLEOTIDE SEQUENCE [LARGE SCALE GENOMIC DNA]</scope>
    <source>
        <strain evidence="2 3">NEAU-GS14</strain>
    </source>
</reference>
<organism evidence="2 3">
    <name type="scientific">Herbidospora galbida</name>
    <dbReference type="NCBI Taxonomy" id="2575442"/>
    <lineage>
        <taxon>Bacteria</taxon>
        <taxon>Bacillati</taxon>
        <taxon>Actinomycetota</taxon>
        <taxon>Actinomycetes</taxon>
        <taxon>Streptosporangiales</taxon>
        <taxon>Streptosporangiaceae</taxon>
        <taxon>Herbidospora</taxon>
    </lineage>
</organism>
<dbReference type="OrthoDB" id="4475408at2"/>
<dbReference type="NCBIfam" id="TIGR02246">
    <property type="entry name" value="SgcJ/EcaC family oxidoreductase"/>
    <property type="match status" value="1"/>
</dbReference>
<sequence length="121" mass="13497">MSERIFADVLAVWKHGIDVHDPAEVGTVFAEDALFQGAHPEPTRGRASVVEYYDGQPAGLRVDYEIIDARRSADDVIAGYAAADFTYADGEVARRHVTMVLERRDGRWLVGHYHVSLKPTE</sequence>
<accession>A0A4U3MR77</accession>
<protein>
    <submittedName>
        <fullName evidence="2">SgcJ/EcaC family oxidoreductase</fullName>
    </submittedName>
</protein>
<proteinExistence type="predicted"/>
<evidence type="ECO:0000259" key="1">
    <source>
        <dbReference type="Pfam" id="PF14534"/>
    </source>
</evidence>
<dbReference type="InterPro" id="IPR011944">
    <property type="entry name" value="Steroid_delta5-4_isomerase"/>
</dbReference>
<gene>
    <name evidence="2" type="ORF">FDA94_02705</name>
</gene>
<dbReference type="AlphaFoldDB" id="A0A4U3MR77"/>
<dbReference type="InterPro" id="IPR027843">
    <property type="entry name" value="DUF4440"/>
</dbReference>
<evidence type="ECO:0000313" key="2">
    <source>
        <dbReference type="EMBL" id="TKK91700.1"/>
    </source>
</evidence>
<dbReference type="InterPro" id="IPR032710">
    <property type="entry name" value="NTF2-like_dom_sf"/>
</dbReference>
<dbReference type="EMBL" id="SZQA01000001">
    <property type="protein sequence ID" value="TKK91700.1"/>
    <property type="molecule type" value="Genomic_DNA"/>
</dbReference>